<sequence length="179" mass="20668">MASWVVSDFRCRQLWLNVLPHWTTLIVDFEPIPMRRKSYLEGITTRQQCLHWLLRNFDEAAITLLNQGFARKLLVHMNQTESNIYLLFDVKMLVSRRLSRNDLVPQQPTHRGLHSTSPDSPSDSFQIDPLDGIQQRISAGVEDLIDVEEAEEKRAIGGQGKEENLSELEDDKEQDGLNR</sequence>
<dbReference type="Proteomes" id="UP001281761">
    <property type="component" value="Unassembled WGS sequence"/>
</dbReference>
<organism evidence="2 3">
    <name type="scientific">Blattamonas nauphoetae</name>
    <dbReference type="NCBI Taxonomy" id="2049346"/>
    <lineage>
        <taxon>Eukaryota</taxon>
        <taxon>Metamonada</taxon>
        <taxon>Preaxostyla</taxon>
        <taxon>Oxymonadida</taxon>
        <taxon>Blattamonas</taxon>
    </lineage>
</organism>
<feature type="compositionally biased region" description="Basic and acidic residues" evidence="1">
    <location>
        <begin position="151"/>
        <end position="164"/>
    </location>
</feature>
<reference evidence="2 3" key="1">
    <citation type="journal article" date="2022" name="bioRxiv">
        <title>Genomics of Preaxostyla Flagellates Illuminates Evolutionary Transitions and the Path Towards Mitochondrial Loss.</title>
        <authorList>
            <person name="Novak L.V.F."/>
            <person name="Treitli S.C."/>
            <person name="Pyrih J."/>
            <person name="Halakuc P."/>
            <person name="Pipaliya S.V."/>
            <person name="Vacek V."/>
            <person name="Brzon O."/>
            <person name="Soukal P."/>
            <person name="Eme L."/>
            <person name="Dacks J.B."/>
            <person name="Karnkowska A."/>
            <person name="Elias M."/>
            <person name="Hampl V."/>
        </authorList>
    </citation>
    <scope>NUCLEOTIDE SEQUENCE [LARGE SCALE GENOMIC DNA]</scope>
    <source>
        <strain evidence="2">NAU3</strain>
        <tissue evidence="2">Gut</tissue>
    </source>
</reference>
<gene>
    <name evidence="2" type="ORF">BLNAU_3788</name>
</gene>
<accession>A0ABQ9YC70</accession>
<feature type="compositionally biased region" description="Polar residues" evidence="1">
    <location>
        <begin position="104"/>
        <end position="125"/>
    </location>
</feature>
<evidence type="ECO:0000313" key="3">
    <source>
        <dbReference type="Proteomes" id="UP001281761"/>
    </source>
</evidence>
<feature type="region of interest" description="Disordered" evidence="1">
    <location>
        <begin position="149"/>
        <end position="179"/>
    </location>
</feature>
<proteinExistence type="predicted"/>
<name>A0ABQ9YC70_9EUKA</name>
<protein>
    <submittedName>
        <fullName evidence="2">Uncharacterized protein</fullName>
    </submittedName>
</protein>
<comment type="caution">
    <text evidence="2">The sequence shown here is derived from an EMBL/GenBank/DDBJ whole genome shotgun (WGS) entry which is preliminary data.</text>
</comment>
<dbReference type="EMBL" id="JARBJD010000017">
    <property type="protein sequence ID" value="KAK2961342.1"/>
    <property type="molecule type" value="Genomic_DNA"/>
</dbReference>
<feature type="region of interest" description="Disordered" evidence="1">
    <location>
        <begin position="104"/>
        <end position="128"/>
    </location>
</feature>
<keyword evidence="3" id="KW-1185">Reference proteome</keyword>
<evidence type="ECO:0000313" key="2">
    <source>
        <dbReference type="EMBL" id="KAK2961342.1"/>
    </source>
</evidence>
<evidence type="ECO:0000256" key="1">
    <source>
        <dbReference type="SAM" id="MobiDB-lite"/>
    </source>
</evidence>